<gene>
    <name evidence="1" type="ORF">AR1Y2_1469</name>
</gene>
<dbReference type="Proteomes" id="UP000298653">
    <property type="component" value="Chromosome"/>
</dbReference>
<dbReference type="AlphaFoldDB" id="A0A4P8IG71"/>
<dbReference type="EMBL" id="CP040058">
    <property type="protein sequence ID" value="QCP34923.1"/>
    <property type="molecule type" value="Genomic_DNA"/>
</dbReference>
<proteinExistence type="predicted"/>
<keyword evidence="2" id="KW-1185">Reference proteome</keyword>
<protein>
    <submittedName>
        <fullName evidence="1">Uncharacterized protein</fullName>
    </submittedName>
</protein>
<evidence type="ECO:0000313" key="1">
    <source>
        <dbReference type="EMBL" id="QCP34923.1"/>
    </source>
</evidence>
<reference evidence="1 2" key="1">
    <citation type="submission" date="2019-05" db="EMBL/GenBank/DDBJ databases">
        <title>Complete genome sequencing of Anaerostipes rhamnosivorans.</title>
        <authorList>
            <person name="Bui T.P.N."/>
            <person name="de Vos W.M."/>
        </authorList>
    </citation>
    <scope>NUCLEOTIDE SEQUENCE [LARGE SCALE GENOMIC DNA]</scope>
    <source>
        <strain evidence="1 2">1y2</strain>
    </source>
</reference>
<dbReference type="KEGG" id="arf:AR1Y2_1469"/>
<name>A0A4P8IG71_9FIRM</name>
<accession>A0A4P8IG71</accession>
<evidence type="ECO:0000313" key="2">
    <source>
        <dbReference type="Proteomes" id="UP000298653"/>
    </source>
</evidence>
<organism evidence="1 2">
    <name type="scientific">Anaerostipes rhamnosivorans</name>
    <dbReference type="NCBI Taxonomy" id="1229621"/>
    <lineage>
        <taxon>Bacteria</taxon>
        <taxon>Bacillati</taxon>
        <taxon>Bacillota</taxon>
        <taxon>Clostridia</taxon>
        <taxon>Lachnospirales</taxon>
        <taxon>Lachnospiraceae</taxon>
        <taxon>Anaerostipes</taxon>
    </lineage>
</organism>
<sequence>MNFLNRWICVGKYRSIMRTTQVMSELYDAFVSGEIEFYMPEE</sequence>